<keyword evidence="2" id="KW-1185">Reference proteome</keyword>
<dbReference type="InterPro" id="IPR036170">
    <property type="entry name" value="YezG-like_sf"/>
</dbReference>
<dbReference type="EMBL" id="BAAANL010000004">
    <property type="protein sequence ID" value="GAA1863355.1"/>
    <property type="molecule type" value="Genomic_DNA"/>
</dbReference>
<proteinExistence type="predicted"/>
<evidence type="ECO:0000313" key="2">
    <source>
        <dbReference type="Proteomes" id="UP001501094"/>
    </source>
</evidence>
<gene>
    <name evidence="1" type="ORF">GCM10009751_21510</name>
</gene>
<organism evidence="1 2">
    <name type="scientific">Myceligenerans crystallogenes</name>
    <dbReference type="NCBI Taxonomy" id="316335"/>
    <lineage>
        <taxon>Bacteria</taxon>
        <taxon>Bacillati</taxon>
        <taxon>Actinomycetota</taxon>
        <taxon>Actinomycetes</taxon>
        <taxon>Micrococcales</taxon>
        <taxon>Promicromonosporaceae</taxon>
        <taxon>Myceligenerans</taxon>
    </lineage>
</organism>
<dbReference type="RefSeq" id="WP_344102523.1">
    <property type="nucleotide sequence ID" value="NZ_BAAANL010000004.1"/>
</dbReference>
<reference evidence="2" key="1">
    <citation type="journal article" date="2019" name="Int. J. Syst. Evol. Microbiol.">
        <title>The Global Catalogue of Microorganisms (GCM) 10K type strain sequencing project: providing services to taxonomists for standard genome sequencing and annotation.</title>
        <authorList>
            <consortium name="The Broad Institute Genomics Platform"/>
            <consortium name="The Broad Institute Genome Sequencing Center for Infectious Disease"/>
            <person name="Wu L."/>
            <person name="Ma J."/>
        </authorList>
    </citation>
    <scope>NUCLEOTIDE SEQUENCE [LARGE SCALE GENOMIC DNA]</scope>
    <source>
        <strain evidence="2">JCM 14326</strain>
    </source>
</reference>
<comment type="caution">
    <text evidence="1">The sequence shown here is derived from an EMBL/GenBank/DDBJ whole genome shotgun (WGS) entry which is preliminary data.</text>
</comment>
<name>A0ABP4ZLV4_9MICO</name>
<dbReference type="Proteomes" id="UP001501094">
    <property type="component" value="Unassembled WGS sequence"/>
</dbReference>
<dbReference type="SUPFAM" id="SSF160424">
    <property type="entry name" value="BH3703-like"/>
    <property type="match status" value="1"/>
</dbReference>
<accession>A0ABP4ZLV4</accession>
<evidence type="ECO:0000313" key="1">
    <source>
        <dbReference type="EMBL" id="GAA1863355.1"/>
    </source>
</evidence>
<protein>
    <submittedName>
        <fullName evidence="1">Uncharacterized protein</fullName>
    </submittedName>
</protein>
<sequence>MTEVPPMIRQGELVDEIGRMVARSASLGGDWESATLHVRRLAPYGETQMVVLRPSGRGTTEDRSALPNRSVGRLVKELRDVMYWPGAGTWLSMELTVSRTSGKDQADARFNYDDRPAWTDAPAPALYSKELHRYPRDPDHIPAWLRDQLNAG</sequence>